<name>X0URU5_9ZZZZ</name>
<feature type="non-terminal residue" evidence="1">
    <location>
        <position position="1"/>
    </location>
</feature>
<comment type="caution">
    <text evidence="1">The sequence shown here is derived from an EMBL/GenBank/DDBJ whole genome shotgun (WGS) entry which is preliminary data.</text>
</comment>
<sequence>DETWLFQPADAFVITQGRLLKLADGLGCLAANSVSKTKGSVTWMDRRGAYTMGRTLDIEKISESIEPLFNDFISNPLTNYYTANGNTTQAASEGPQPSARIGLEARNLSVVYYHPLRCTLFCMPDNLGALYYRDGKWGWWTVESIVQPDYADPAGNRPLVGAAQNILNPWMVADNNDLFVIGSPNDSQAGQLLTNTILNRAGGAVTADNTRSRPYCLLRYGRGGALDRSVEEGEDRRHVVGRWASFDEQSVAITPANSDHYLYMGKPVPIPPGSVLG</sequence>
<dbReference type="EMBL" id="BARS01018145">
    <property type="protein sequence ID" value="GAF91215.1"/>
    <property type="molecule type" value="Genomic_DNA"/>
</dbReference>
<accession>X0URU5</accession>
<organism evidence="1">
    <name type="scientific">marine sediment metagenome</name>
    <dbReference type="NCBI Taxonomy" id="412755"/>
    <lineage>
        <taxon>unclassified sequences</taxon>
        <taxon>metagenomes</taxon>
        <taxon>ecological metagenomes</taxon>
    </lineage>
</organism>
<evidence type="ECO:0000313" key="1">
    <source>
        <dbReference type="EMBL" id="GAF91215.1"/>
    </source>
</evidence>
<proteinExistence type="predicted"/>
<dbReference type="AlphaFoldDB" id="X0URU5"/>
<gene>
    <name evidence="1" type="ORF">S01H1_29571</name>
</gene>
<feature type="non-terminal residue" evidence="1">
    <location>
        <position position="277"/>
    </location>
</feature>
<reference evidence="1" key="1">
    <citation type="journal article" date="2014" name="Front. Microbiol.">
        <title>High frequency of phylogenetically diverse reductive dehalogenase-homologous genes in deep subseafloor sedimentary metagenomes.</title>
        <authorList>
            <person name="Kawai M."/>
            <person name="Futagami T."/>
            <person name="Toyoda A."/>
            <person name="Takaki Y."/>
            <person name="Nishi S."/>
            <person name="Hori S."/>
            <person name="Arai W."/>
            <person name="Tsubouchi T."/>
            <person name="Morono Y."/>
            <person name="Uchiyama I."/>
            <person name="Ito T."/>
            <person name="Fujiyama A."/>
            <person name="Inagaki F."/>
            <person name="Takami H."/>
        </authorList>
    </citation>
    <scope>NUCLEOTIDE SEQUENCE</scope>
    <source>
        <strain evidence="1">Expedition CK06-06</strain>
    </source>
</reference>
<protein>
    <submittedName>
        <fullName evidence="1">Uncharacterized protein</fullName>
    </submittedName>
</protein>